<proteinExistence type="predicted"/>
<dbReference type="PROSITE" id="PS51257">
    <property type="entry name" value="PROKAR_LIPOPROTEIN"/>
    <property type="match status" value="1"/>
</dbReference>
<evidence type="ECO:0000313" key="2">
    <source>
        <dbReference type="Proteomes" id="UP000197290"/>
    </source>
</evidence>
<accession>A0A245ZMY2</accession>
<dbReference type="RefSeq" id="WP_088366494.1">
    <property type="nucleotide sequence ID" value="NZ_NBBI01000002.1"/>
</dbReference>
<dbReference type="Proteomes" id="UP000197290">
    <property type="component" value="Unassembled WGS sequence"/>
</dbReference>
<dbReference type="OrthoDB" id="7564535at2"/>
<reference evidence="1 2" key="1">
    <citation type="submission" date="2017-03" db="EMBL/GenBank/DDBJ databases">
        <title>Genome sequence of Sphingomonas dokdonensis DSM 21029.</title>
        <authorList>
            <person name="Poehlein A."/>
            <person name="Wuebbeler J.H."/>
            <person name="Steinbuechel A."/>
            <person name="Daniel R."/>
        </authorList>
    </citation>
    <scope>NUCLEOTIDE SEQUENCE [LARGE SCALE GENOMIC DNA]</scope>
    <source>
        <strain evidence="1 2">DSM 21029</strain>
    </source>
</reference>
<gene>
    <name evidence="1" type="ORF">SPDO_11120</name>
</gene>
<keyword evidence="2" id="KW-1185">Reference proteome</keyword>
<evidence type="ECO:0008006" key="3">
    <source>
        <dbReference type="Google" id="ProtNLM"/>
    </source>
</evidence>
<dbReference type="AlphaFoldDB" id="A0A245ZMY2"/>
<sequence length="160" mass="16915">MKASSHIVAVALVLAGCDSAPGSTPVAATEEAANPDIATCEGLTTASESGNSSLRAAFVSTPEGRDYGGGVIRQLVDDGKYRFAGAEMVGETCYAYAEARGEQWGKVFNLAWRCPVKVVTGNPAEPGKSVLEVVDDRVCDFDTERGAPKIRDTQVEMIRQ</sequence>
<organism evidence="1 2">
    <name type="scientific">Sphingomonas dokdonensis</name>
    <dbReference type="NCBI Taxonomy" id="344880"/>
    <lineage>
        <taxon>Bacteria</taxon>
        <taxon>Pseudomonadati</taxon>
        <taxon>Pseudomonadota</taxon>
        <taxon>Alphaproteobacteria</taxon>
        <taxon>Sphingomonadales</taxon>
        <taxon>Sphingomonadaceae</taxon>
        <taxon>Sphingomonas</taxon>
    </lineage>
</organism>
<name>A0A245ZMY2_9SPHN</name>
<evidence type="ECO:0000313" key="1">
    <source>
        <dbReference type="EMBL" id="OWK31107.1"/>
    </source>
</evidence>
<dbReference type="EMBL" id="NBBI01000002">
    <property type="protein sequence ID" value="OWK31107.1"/>
    <property type="molecule type" value="Genomic_DNA"/>
</dbReference>
<protein>
    <recommendedName>
        <fullName evidence="3">Lipoprotein</fullName>
    </recommendedName>
</protein>
<comment type="caution">
    <text evidence="1">The sequence shown here is derived from an EMBL/GenBank/DDBJ whole genome shotgun (WGS) entry which is preliminary data.</text>
</comment>